<gene>
    <name evidence="1" type="ORF">F5148DRAFT_430007</name>
</gene>
<name>A0ACC0U0N3_9AGAM</name>
<dbReference type="EMBL" id="JAGFNK010000276">
    <property type="protein sequence ID" value="KAI9454369.1"/>
    <property type="molecule type" value="Genomic_DNA"/>
</dbReference>
<sequence length="201" mass="22220">MIITVHCMHLSALCPTRTTASLLLLATLCLAPVSASTQPPPRFANDTESICRPFGECEPCPHEVLREPFCQPFGNRRLLHCLPPSPASRPDSTHPDTNSPPHRPDGLSRPTSVDRPPESRVMDVNSQHSRPDGNLLQGETIAWESCGRIVVQERADFWEFIACNVLFVCLALTLVLVRSRRMSTMQARQLAARIGLGRGYG</sequence>
<evidence type="ECO:0000313" key="2">
    <source>
        <dbReference type="Proteomes" id="UP001207468"/>
    </source>
</evidence>
<evidence type="ECO:0000313" key="1">
    <source>
        <dbReference type="EMBL" id="KAI9454369.1"/>
    </source>
</evidence>
<protein>
    <submittedName>
        <fullName evidence="1">Uncharacterized protein</fullName>
    </submittedName>
</protein>
<reference evidence="1" key="1">
    <citation type="submission" date="2021-03" db="EMBL/GenBank/DDBJ databases">
        <title>Evolutionary priming and transition to the ectomycorrhizal habit in an iconic lineage of mushroom-forming fungi: is preadaptation a requirement?</title>
        <authorList>
            <consortium name="DOE Joint Genome Institute"/>
            <person name="Looney B.P."/>
            <person name="Miyauchi S."/>
            <person name="Morin E."/>
            <person name="Drula E."/>
            <person name="Courty P.E."/>
            <person name="Chicoki N."/>
            <person name="Fauchery L."/>
            <person name="Kohler A."/>
            <person name="Kuo A."/>
            <person name="LaButti K."/>
            <person name="Pangilinan J."/>
            <person name="Lipzen A."/>
            <person name="Riley R."/>
            <person name="Andreopoulos W."/>
            <person name="He G."/>
            <person name="Johnson J."/>
            <person name="Barry K.W."/>
            <person name="Grigoriev I.V."/>
            <person name="Nagy L."/>
            <person name="Hibbett D."/>
            <person name="Henrissat B."/>
            <person name="Matheny P.B."/>
            <person name="Labbe J."/>
            <person name="Martin A.F."/>
        </authorList>
    </citation>
    <scope>NUCLEOTIDE SEQUENCE</scope>
    <source>
        <strain evidence="1">BPL698</strain>
    </source>
</reference>
<proteinExistence type="predicted"/>
<accession>A0ACC0U0N3</accession>
<comment type="caution">
    <text evidence="1">The sequence shown here is derived from an EMBL/GenBank/DDBJ whole genome shotgun (WGS) entry which is preliminary data.</text>
</comment>
<organism evidence="1 2">
    <name type="scientific">Russula earlei</name>
    <dbReference type="NCBI Taxonomy" id="71964"/>
    <lineage>
        <taxon>Eukaryota</taxon>
        <taxon>Fungi</taxon>
        <taxon>Dikarya</taxon>
        <taxon>Basidiomycota</taxon>
        <taxon>Agaricomycotina</taxon>
        <taxon>Agaricomycetes</taxon>
        <taxon>Russulales</taxon>
        <taxon>Russulaceae</taxon>
        <taxon>Russula</taxon>
    </lineage>
</organism>
<dbReference type="Proteomes" id="UP001207468">
    <property type="component" value="Unassembled WGS sequence"/>
</dbReference>
<keyword evidence="2" id="KW-1185">Reference proteome</keyword>